<evidence type="ECO:0000313" key="3">
    <source>
        <dbReference type="Proteomes" id="UP000414136"/>
    </source>
</evidence>
<reference evidence="2 3" key="1">
    <citation type="submission" date="2019-08" db="EMBL/GenBank/DDBJ databases">
        <authorList>
            <person name="Peeters C."/>
        </authorList>
    </citation>
    <scope>NUCLEOTIDE SEQUENCE [LARGE SCALE GENOMIC DNA]</scope>
    <source>
        <strain evidence="2 3">LMG 31118</strain>
    </source>
</reference>
<feature type="compositionally biased region" description="Basic and acidic residues" evidence="1">
    <location>
        <begin position="66"/>
        <end position="77"/>
    </location>
</feature>
<feature type="region of interest" description="Disordered" evidence="1">
    <location>
        <begin position="66"/>
        <end position="85"/>
    </location>
</feature>
<evidence type="ECO:0000256" key="1">
    <source>
        <dbReference type="SAM" id="MobiDB-lite"/>
    </source>
</evidence>
<name>A0A5E4ZQQ3_9BURK</name>
<protein>
    <submittedName>
        <fullName evidence="2">Uncharacterized protein</fullName>
    </submittedName>
</protein>
<accession>A0A5E4ZQQ3</accession>
<dbReference type="AlphaFoldDB" id="A0A5E4ZQQ3"/>
<keyword evidence="3" id="KW-1185">Reference proteome</keyword>
<organism evidence="2 3">
    <name type="scientific">Pandoraea captiosa</name>
    <dbReference type="NCBI Taxonomy" id="2508302"/>
    <lineage>
        <taxon>Bacteria</taxon>
        <taxon>Pseudomonadati</taxon>
        <taxon>Pseudomonadota</taxon>
        <taxon>Betaproteobacteria</taxon>
        <taxon>Burkholderiales</taxon>
        <taxon>Burkholderiaceae</taxon>
        <taxon>Pandoraea</taxon>
    </lineage>
</organism>
<sequence length="85" mass="9456">MTSRSERRIRDDRGDLCPNVRRRVVAGSTRLSQIDIWRKQEIAHWCVVSDTSGHASTIAKSIAKCEEKQDGGGRPADRTSAVTSM</sequence>
<dbReference type="EMBL" id="CABPSQ010000002">
    <property type="protein sequence ID" value="VVE63731.1"/>
    <property type="molecule type" value="Genomic_DNA"/>
</dbReference>
<proteinExistence type="predicted"/>
<gene>
    <name evidence="2" type="ORF">PCA31118_01368</name>
</gene>
<dbReference type="Proteomes" id="UP000414136">
    <property type="component" value="Unassembled WGS sequence"/>
</dbReference>
<evidence type="ECO:0000313" key="2">
    <source>
        <dbReference type="EMBL" id="VVE63731.1"/>
    </source>
</evidence>